<dbReference type="PANTHER" id="PTHR31563">
    <property type="entry name" value="ION CHANNEL POLLUX-RELATED"/>
    <property type="match status" value="1"/>
</dbReference>
<evidence type="ECO:0000313" key="10">
    <source>
        <dbReference type="EMBL" id="GAT70170.1"/>
    </source>
</evidence>
<comment type="subcellular location">
    <subcellularLocation>
        <location evidence="1">Endomembrane system</location>
        <topology evidence="1">Multi-pass membrane protein</topology>
    </subcellularLocation>
</comment>
<name>A0A171DMH3_9ACTN</name>
<reference evidence="10 11" key="1">
    <citation type="journal article" date="2016" name="Genome Announc.">
        <title>Draft Genome Sequence of Planomonospora sphaerica JCM9374, a Rare Actinomycete.</title>
        <authorList>
            <person name="Dohra H."/>
            <person name="Suzuki T."/>
            <person name="Inoue Y."/>
            <person name="Kodani S."/>
        </authorList>
    </citation>
    <scope>NUCLEOTIDE SEQUENCE [LARGE SCALE GENOMIC DNA]</scope>
    <source>
        <strain evidence="10 11">JCM 9374</strain>
    </source>
</reference>
<sequence length="621" mass="66783">MSRPTRRERIRYWFDNTMSRGTVALIGWLAAISAALIAVVTGLVLWLTPVEAEQHHGLAGVLWATLMRTLSPGKVASDTGSAPFVALMFVASLGGLFIVSALVGVLANGLKERFEQLRKGRSRIIERGHTVILGWSDQVFTIVRELVQAHASQRGSVIAILADLDKVAMEDALRTHVGDTGATKVVCRTGRPVEPADLDLMNLDAARSVVVLSPQGDDPDAHVIKTLLALDKRAGDHPPVVAAIANTANMAAARLAGGHGVHLVDSDDTASRLIVQSSRQSGTSVVCMDLLDFAGGEIYLRSDPDLAGTAYGRALHAYQAATVIGLRRGGRTMLNPPADTVIEAEDEIIVIAQDDSMIRLASGMPKAQEDAIVMTAHPVPGPERTLVLNWNGRGRQIVRCLDGYAAPGSILDVASDHPDAAVGVDGLVNLTVNVKDCETTDRYALESLGLGVYQHVIVLSDDRYDAGHADTRTLMTLLQLRDMQTSLGERYSIVSEMHDENNRSLAEVTRADDIVISDTVIGLLLAQLTENRHLADVFGYLFDSRGSEIYPRPAERYVRSGAPVSFATVIESAARRGETAIGYRLADRIGEAPHFGVVLNPDKSRLVRLGPGDSVIVLAEH</sequence>
<evidence type="ECO:0000256" key="3">
    <source>
        <dbReference type="ARBA" id="ARBA00022692"/>
    </source>
</evidence>
<dbReference type="OrthoDB" id="305351at2"/>
<protein>
    <submittedName>
        <fullName evidence="10">Potassium transporter TrkA</fullName>
    </submittedName>
</protein>
<keyword evidence="4 8" id="KW-1133">Transmembrane helix</keyword>
<dbReference type="GO" id="GO:0012505">
    <property type="term" value="C:endomembrane system"/>
    <property type="evidence" value="ECO:0007669"/>
    <property type="project" value="UniProtKB-SubCell"/>
</dbReference>
<dbReference type="GO" id="GO:0008324">
    <property type="term" value="F:monoatomic cation transmembrane transporter activity"/>
    <property type="evidence" value="ECO:0007669"/>
    <property type="project" value="InterPro"/>
</dbReference>
<keyword evidence="7" id="KW-0407">Ion channel</keyword>
<evidence type="ECO:0000256" key="6">
    <source>
        <dbReference type="ARBA" id="ARBA00023136"/>
    </source>
</evidence>
<keyword evidence="3 8" id="KW-0812">Transmembrane</keyword>
<feature type="transmembrane region" description="Helical" evidence="8">
    <location>
        <begin position="84"/>
        <end position="110"/>
    </location>
</feature>
<keyword evidence="2" id="KW-0813">Transport</keyword>
<dbReference type="Gene3D" id="3.30.70.1450">
    <property type="entry name" value="Regulator of K+ conductance, C-terminal domain"/>
    <property type="match status" value="1"/>
</dbReference>
<evidence type="ECO:0000256" key="4">
    <source>
        <dbReference type="ARBA" id="ARBA00022989"/>
    </source>
</evidence>
<proteinExistence type="predicted"/>
<dbReference type="Gene3D" id="3.40.50.720">
    <property type="entry name" value="NAD(P)-binding Rossmann-like Domain"/>
    <property type="match status" value="2"/>
</dbReference>
<evidence type="ECO:0000256" key="5">
    <source>
        <dbReference type="ARBA" id="ARBA00023065"/>
    </source>
</evidence>
<evidence type="ECO:0000256" key="2">
    <source>
        <dbReference type="ARBA" id="ARBA00022448"/>
    </source>
</evidence>
<evidence type="ECO:0000256" key="1">
    <source>
        <dbReference type="ARBA" id="ARBA00004127"/>
    </source>
</evidence>
<gene>
    <name evidence="10" type="ORF">PS9374_05850</name>
</gene>
<dbReference type="InterPro" id="IPR036721">
    <property type="entry name" value="RCK_C_sf"/>
</dbReference>
<dbReference type="InterPro" id="IPR006037">
    <property type="entry name" value="RCK_C"/>
</dbReference>
<dbReference type="InterPro" id="IPR036291">
    <property type="entry name" value="NAD(P)-bd_dom_sf"/>
</dbReference>
<feature type="transmembrane region" description="Helical" evidence="8">
    <location>
        <begin position="21"/>
        <end position="47"/>
    </location>
</feature>
<evidence type="ECO:0000256" key="8">
    <source>
        <dbReference type="SAM" id="Phobius"/>
    </source>
</evidence>
<reference evidence="11" key="2">
    <citation type="submission" date="2016-04" db="EMBL/GenBank/DDBJ databases">
        <title>Planomonospora sphaerica JCM9374 whole genome shotgun sequence.</title>
        <authorList>
            <person name="Suzuki T."/>
            <person name="Dohra H."/>
            <person name="Kodani S."/>
        </authorList>
    </citation>
    <scope>NUCLEOTIDE SEQUENCE [LARGE SCALE GENOMIC DNA]</scope>
    <source>
        <strain evidence="11">JCM 9374</strain>
    </source>
</reference>
<dbReference type="AlphaFoldDB" id="A0A171DMH3"/>
<accession>A0A171DMH3</accession>
<dbReference type="PROSITE" id="PS51202">
    <property type="entry name" value="RCK_C"/>
    <property type="match status" value="1"/>
</dbReference>
<dbReference type="EMBL" id="BDCX01000016">
    <property type="protein sequence ID" value="GAT70170.1"/>
    <property type="molecule type" value="Genomic_DNA"/>
</dbReference>
<dbReference type="InterPro" id="IPR010420">
    <property type="entry name" value="CASTOR/POLLUX/SYM8_dom"/>
</dbReference>
<feature type="domain" description="RCK C-terminal" evidence="9">
    <location>
        <begin position="288"/>
        <end position="366"/>
    </location>
</feature>
<keyword evidence="5" id="KW-0406">Ion transport</keyword>
<keyword evidence="6 8" id="KW-0472">Membrane</keyword>
<dbReference type="SUPFAM" id="SSF51735">
    <property type="entry name" value="NAD(P)-binding Rossmann-fold domains"/>
    <property type="match status" value="1"/>
</dbReference>
<dbReference type="Proteomes" id="UP000077701">
    <property type="component" value="Unassembled WGS sequence"/>
</dbReference>
<dbReference type="GO" id="GO:0006813">
    <property type="term" value="P:potassium ion transport"/>
    <property type="evidence" value="ECO:0007669"/>
    <property type="project" value="InterPro"/>
</dbReference>
<evidence type="ECO:0000313" key="11">
    <source>
        <dbReference type="Proteomes" id="UP000077701"/>
    </source>
</evidence>
<dbReference type="RefSeq" id="WP_068902426.1">
    <property type="nucleotide sequence ID" value="NZ_BDCX01000016.1"/>
</dbReference>
<organism evidence="10 11">
    <name type="scientific">Planomonospora sphaerica</name>
    <dbReference type="NCBI Taxonomy" id="161355"/>
    <lineage>
        <taxon>Bacteria</taxon>
        <taxon>Bacillati</taxon>
        <taxon>Actinomycetota</taxon>
        <taxon>Actinomycetes</taxon>
        <taxon>Streptosporangiales</taxon>
        <taxon>Streptosporangiaceae</taxon>
        <taxon>Planomonospora</taxon>
    </lineage>
</organism>
<dbReference type="InterPro" id="IPR044849">
    <property type="entry name" value="CASTOR/POLLUX/SYM8-like"/>
</dbReference>
<dbReference type="SUPFAM" id="SSF116726">
    <property type="entry name" value="TrkA C-terminal domain-like"/>
    <property type="match status" value="1"/>
</dbReference>
<dbReference type="Pfam" id="PF06241">
    <property type="entry name" value="Castor_Poll_mid"/>
    <property type="match status" value="1"/>
</dbReference>
<evidence type="ECO:0000256" key="7">
    <source>
        <dbReference type="ARBA" id="ARBA00023303"/>
    </source>
</evidence>
<evidence type="ECO:0000259" key="9">
    <source>
        <dbReference type="PROSITE" id="PS51202"/>
    </source>
</evidence>
<comment type="caution">
    <text evidence="10">The sequence shown here is derived from an EMBL/GenBank/DDBJ whole genome shotgun (WGS) entry which is preliminary data.</text>
</comment>
<keyword evidence="11" id="KW-1185">Reference proteome</keyword>
<dbReference type="STRING" id="161355.PS9374_05850"/>
<dbReference type="PANTHER" id="PTHR31563:SF10">
    <property type="entry name" value="ION CHANNEL POLLUX-RELATED"/>
    <property type="match status" value="1"/>
</dbReference>